<dbReference type="PATRIC" id="fig|220754.4.peg.1060"/>
<dbReference type="Proteomes" id="UP000031972">
    <property type="component" value="Unassembled WGS sequence"/>
</dbReference>
<dbReference type="OrthoDB" id="2454247at2"/>
<reference evidence="1 2" key="1">
    <citation type="submission" date="2015-01" db="EMBL/GenBank/DDBJ databases">
        <title>Jeotgalibacillus campisalis genome sequencing.</title>
        <authorList>
            <person name="Goh K.M."/>
            <person name="Chan K.-G."/>
            <person name="Yaakop A.S."/>
            <person name="Ee R."/>
            <person name="Gan H.M."/>
            <person name="Chan C.S."/>
        </authorList>
    </citation>
    <scope>NUCLEOTIDE SEQUENCE [LARGE SCALE GENOMIC DNA]</scope>
    <source>
        <strain evidence="1 2">SF-57</strain>
    </source>
</reference>
<dbReference type="EMBL" id="JXRR01000008">
    <property type="protein sequence ID" value="KIL51160.1"/>
    <property type="molecule type" value="Genomic_DNA"/>
</dbReference>
<dbReference type="Pfam" id="PF11148">
    <property type="entry name" value="DUF2922"/>
    <property type="match status" value="1"/>
</dbReference>
<proteinExistence type="predicted"/>
<dbReference type="RefSeq" id="WP_041055570.1">
    <property type="nucleotide sequence ID" value="NZ_JXRR01000008.1"/>
</dbReference>
<accession>A0A0C2RLN4</accession>
<organism evidence="1 2">
    <name type="scientific">Jeotgalibacillus campisalis</name>
    <dbReference type="NCBI Taxonomy" id="220754"/>
    <lineage>
        <taxon>Bacteria</taxon>
        <taxon>Bacillati</taxon>
        <taxon>Bacillota</taxon>
        <taxon>Bacilli</taxon>
        <taxon>Bacillales</taxon>
        <taxon>Caryophanaceae</taxon>
        <taxon>Jeotgalibacillus</taxon>
    </lineage>
</organism>
<keyword evidence="2" id="KW-1185">Reference proteome</keyword>
<protein>
    <recommendedName>
        <fullName evidence="3">DUF2922 domain-containing protein</fullName>
    </recommendedName>
</protein>
<dbReference type="InterPro" id="IPR021321">
    <property type="entry name" value="DUF2922"/>
</dbReference>
<name>A0A0C2RLN4_9BACL</name>
<evidence type="ECO:0000313" key="2">
    <source>
        <dbReference type="Proteomes" id="UP000031972"/>
    </source>
</evidence>
<evidence type="ECO:0008006" key="3">
    <source>
        <dbReference type="Google" id="ProtNLM"/>
    </source>
</evidence>
<dbReference type="AlphaFoldDB" id="A0A0C2RLN4"/>
<gene>
    <name evidence="1" type="ORF">KR50_10410</name>
</gene>
<evidence type="ECO:0000313" key="1">
    <source>
        <dbReference type="EMBL" id="KIL51160.1"/>
    </source>
</evidence>
<comment type="caution">
    <text evidence="1">The sequence shown here is derived from an EMBL/GenBank/DDBJ whole genome shotgun (WGS) entry which is preliminary data.</text>
</comment>
<sequence>MNKSLELQFQTAGGATSTLSIDSPIEPVDPAAIKTVMENIIAEDAFVTPSGGLIGIIGARVVARGVEDVELV</sequence>